<dbReference type="CDD" id="cd12148">
    <property type="entry name" value="fungal_TF_MHR"/>
    <property type="match status" value="1"/>
</dbReference>
<accession>A0A319DVS0</accession>
<comment type="subcellular location">
    <subcellularLocation>
        <location evidence="1">Nucleus</location>
    </subcellularLocation>
</comment>
<keyword evidence="4" id="KW-0238">DNA-binding</keyword>
<protein>
    <submittedName>
        <fullName evidence="9">C6 transcription factor</fullName>
    </submittedName>
</protein>
<dbReference type="SUPFAM" id="SSF57701">
    <property type="entry name" value="Zn2/Cys6 DNA-binding domain"/>
    <property type="match status" value="1"/>
</dbReference>
<feature type="domain" description="Zn(2)-C6 fungal-type" evidence="8">
    <location>
        <begin position="12"/>
        <end position="41"/>
    </location>
</feature>
<sequence>MDRPGRYNVERSCLRCHQRKVRCDKGSPCGSCVRANTSCQYPGPNRVKRRAPKVAHTDVMARLESLERSIAALSGNRPPPHVDSAAVSRNNASVPVAPSPSSNGVSPTDTTDQRAHDGLLVEDGRYINEQLLSRVLENEKELQSAIGTPRSDASSSRRPPALKAEGLLVTCFLDKADFQALHPCQWQATQLWQAFLNHIDPVIKLLHVPSTQPRIFAAINRPQDAPADLHALLFAIYFAATTSMLAEDPTHEEKRLEVCRYQRGLELALHHSNFLDSPTLTSLQAISIYQVCLRYYNSGRSGWTLRGLVIRAAQSIGLHRDGKHFKLTPLECELRRRLWWHLCSADSRAVEDHGVGVTGGGEFYDTEYPANIDDQNLPATATVPPEPQARWTEMTVSLITTIANQKRLELHSALTNSVPGKRPAELVQEVKDHICDGYLRHGDPNIPIQRHGMLLGEILVVKMEMYVHQRALQAQSTTMPIAERREMQERTLDVACQALERTNELFTDELLRGYRWLSSTYMPYFILTYMLWHLCVYPTGFHVERAWRGVNLTFEMTKDPSWPDPGPKWAIIIRLRDKALHIRRAQVAAEQAAQSVETPPPGVDQGEVPAVESFFDFVNWDMGMIGFPDWTGLMQSVDITGFEHLMDGHMVTEY</sequence>
<dbReference type="VEuPathDB" id="FungiDB:BO78DRAFT_433355"/>
<dbReference type="InterPro" id="IPR036864">
    <property type="entry name" value="Zn2-C6_fun-type_DNA-bd_sf"/>
</dbReference>
<keyword evidence="5" id="KW-0804">Transcription</keyword>
<reference evidence="9 10" key="1">
    <citation type="submission" date="2018-02" db="EMBL/GenBank/DDBJ databases">
        <title>The genomes of Aspergillus section Nigri reveals drivers in fungal speciation.</title>
        <authorList>
            <consortium name="DOE Joint Genome Institute"/>
            <person name="Vesth T.C."/>
            <person name="Nybo J."/>
            <person name="Theobald S."/>
            <person name="Brandl J."/>
            <person name="Frisvad J.C."/>
            <person name="Nielsen K.F."/>
            <person name="Lyhne E.K."/>
            <person name="Kogle M.E."/>
            <person name="Kuo A."/>
            <person name="Riley R."/>
            <person name="Clum A."/>
            <person name="Nolan M."/>
            <person name="Lipzen A."/>
            <person name="Salamov A."/>
            <person name="Henrissat B."/>
            <person name="Wiebenga A."/>
            <person name="De vries R.P."/>
            <person name="Grigoriev I.V."/>
            <person name="Mortensen U.H."/>
            <person name="Andersen M.R."/>
            <person name="Baker S.E."/>
        </authorList>
    </citation>
    <scope>NUCLEOTIDE SEQUENCE [LARGE SCALE GENOMIC DNA]</scope>
    <source>
        <strain evidence="9 10">CBS 121057</strain>
    </source>
</reference>
<keyword evidence="3" id="KW-0805">Transcription regulation</keyword>
<organism evidence="9 10">
    <name type="scientific">Aspergillus sclerotiicarbonarius (strain CBS 121057 / IBT 28362)</name>
    <dbReference type="NCBI Taxonomy" id="1448318"/>
    <lineage>
        <taxon>Eukaryota</taxon>
        <taxon>Fungi</taxon>
        <taxon>Dikarya</taxon>
        <taxon>Ascomycota</taxon>
        <taxon>Pezizomycotina</taxon>
        <taxon>Eurotiomycetes</taxon>
        <taxon>Eurotiomycetidae</taxon>
        <taxon>Eurotiales</taxon>
        <taxon>Aspergillaceae</taxon>
        <taxon>Aspergillus</taxon>
        <taxon>Aspergillus subgen. Circumdati</taxon>
    </lineage>
</organism>
<evidence type="ECO:0000256" key="5">
    <source>
        <dbReference type="ARBA" id="ARBA00023163"/>
    </source>
</evidence>
<dbReference type="InterPro" id="IPR050613">
    <property type="entry name" value="Sec_Metabolite_Reg"/>
</dbReference>
<dbReference type="GO" id="GO:0000981">
    <property type="term" value="F:DNA-binding transcription factor activity, RNA polymerase II-specific"/>
    <property type="evidence" value="ECO:0007669"/>
    <property type="project" value="InterPro"/>
</dbReference>
<dbReference type="InterPro" id="IPR007219">
    <property type="entry name" value="XnlR_reg_dom"/>
</dbReference>
<feature type="compositionally biased region" description="Low complexity" evidence="7">
    <location>
        <begin position="90"/>
        <end position="107"/>
    </location>
</feature>
<dbReference type="GO" id="GO:0008270">
    <property type="term" value="F:zinc ion binding"/>
    <property type="evidence" value="ECO:0007669"/>
    <property type="project" value="InterPro"/>
</dbReference>
<dbReference type="Pfam" id="PF04082">
    <property type="entry name" value="Fungal_trans"/>
    <property type="match status" value="1"/>
</dbReference>
<evidence type="ECO:0000256" key="1">
    <source>
        <dbReference type="ARBA" id="ARBA00004123"/>
    </source>
</evidence>
<dbReference type="GO" id="GO:0005634">
    <property type="term" value="C:nucleus"/>
    <property type="evidence" value="ECO:0007669"/>
    <property type="project" value="UniProtKB-SubCell"/>
</dbReference>
<dbReference type="SMART" id="SM00066">
    <property type="entry name" value="GAL4"/>
    <property type="match status" value="1"/>
</dbReference>
<dbReference type="EMBL" id="KZ826406">
    <property type="protein sequence ID" value="PYI01826.1"/>
    <property type="molecule type" value="Genomic_DNA"/>
</dbReference>
<dbReference type="Pfam" id="PF00172">
    <property type="entry name" value="Zn_clus"/>
    <property type="match status" value="1"/>
</dbReference>
<evidence type="ECO:0000259" key="8">
    <source>
        <dbReference type="PROSITE" id="PS50048"/>
    </source>
</evidence>
<dbReference type="InterPro" id="IPR001138">
    <property type="entry name" value="Zn2Cys6_DnaBD"/>
</dbReference>
<evidence type="ECO:0000256" key="7">
    <source>
        <dbReference type="SAM" id="MobiDB-lite"/>
    </source>
</evidence>
<proteinExistence type="predicted"/>
<dbReference type="Proteomes" id="UP000248423">
    <property type="component" value="Unassembled WGS sequence"/>
</dbReference>
<dbReference type="PROSITE" id="PS50048">
    <property type="entry name" value="ZN2_CY6_FUNGAL_2"/>
    <property type="match status" value="1"/>
</dbReference>
<dbReference type="GO" id="GO:0009893">
    <property type="term" value="P:positive regulation of metabolic process"/>
    <property type="evidence" value="ECO:0007669"/>
    <property type="project" value="UniProtKB-ARBA"/>
</dbReference>
<dbReference type="STRING" id="1448318.A0A319DVS0"/>
<evidence type="ECO:0000256" key="6">
    <source>
        <dbReference type="ARBA" id="ARBA00023242"/>
    </source>
</evidence>
<name>A0A319DVS0_ASPSB</name>
<dbReference type="PANTHER" id="PTHR31001:SF57">
    <property type="entry name" value="ZN(II)2CYS6 TRANSCRIPTION FACTOR (EUROFUNG)"/>
    <property type="match status" value="1"/>
</dbReference>
<dbReference type="GO" id="GO:0003677">
    <property type="term" value="F:DNA binding"/>
    <property type="evidence" value="ECO:0007669"/>
    <property type="project" value="UniProtKB-KW"/>
</dbReference>
<dbReference type="CDD" id="cd00067">
    <property type="entry name" value="GAL4"/>
    <property type="match status" value="1"/>
</dbReference>
<keyword evidence="2" id="KW-0479">Metal-binding</keyword>
<dbReference type="AlphaFoldDB" id="A0A319DVS0"/>
<evidence type="ECO:0000256" key="3">
    <source>
        <dbReference type="ARBA" id="ARBA00023015"/>
    </source>
</evidence>
<dbReference type="OrthoDB" id="424974at2759"/>
<evidence type="ECO:0000256" key="4">
    <source>
        <dbReference type="ARBA" id="ARBA00023125"/>
    </source>
</evidence>
<dbReference type="GO" id="GO:0006351">
    <property type="term" value="P:DNA-templated transcription"/>
    <property type="evidence" value="ECO:0007669"/>
    <property type="project" value="InterPro"/>
</dbReference>
<feature type="region of interest" description="Disordered" evidence="7">
    <location>
        <begin position="73"/>
        <end position="113"/>
    </location>
</feature>
<keyword evidence="10" id="KW-1185">Reference proteome</keyword>
<gene>
    <name evidence="9" type="ORF">BO78DRAFT_433355</name>
</gene>
<evidence type="ECO:0000256" key="2">
    <source>
        <dbReference type="ARBA" id="ARBA00022723"/>
    </source>
</evidence>
<dbReference type="PANTHER" id="PTHR31001">
    <property type="entry name" value="UNCHARACTERIZED TRANSCRIPTIONAL REGULATORY PROTEIN"/>
    <property type="match status" value="1"/>
</dbReference>
<evidence type="ECO:0000313" key="9">
    <source>
        <dbReference type="EMBL" id="PYI01826.1"/>
    </source>
</evidence>
<evidence type="ECO:0000313" key="10">
    <source>
        <dbReference type="Proteomes" id="UP000248423"/>
    </source>
</evidence>
<keyword evidence="6" id="KW-0539">Nucleus</keyword>
<dbReference type="PROSITE" id="PS00463">
    <property type="entry name" value="ZN2_CY6_FUNGAL_1"/>
    <property type="match status" value="1"/>
</dbReference>
<dbReference type="SMART" id="SM00906">
    <property type="entry name" value="Fungal_trans"/>
    <property type="match status" value="1"/>
</dbReference>
<dbReference type="Gene3D" id="4.10.240.10">
    <property type="entry name" value="Zn(2)-C6 fungal-type DNA-binding domain"/>
    <property type="match status" value="1"/>
</dbReference>